<dbReference type="Pfam" id="PF03816">
    <property type="entry name" value="LytR_cpsA_psr"/>
    <property type="match status" value="1"/>
</dbReference>
<organism evidence="5 6">
    <name type="scientific">Streptacidiphilus monticola</name>
    <dbReference type="NCBI Taxonomy" id="2161674"/>
    <lineage>
        <taxon>Bacteria</taxon>
        <taxon>Bacillati</taxon>
        <taxon>Actinomycetota</taxon>
        <taxon>Actinomycetes</taxon>
        <taxon>Kitasatosporales</taxon>
        <taxon>Streptomycetaceae</taxon>
        <taxon>Streptacidiphilus</taxon>
    </lineage>
</organism>
<sequence length="370" mass="38869">MGSKQTNPAERSEGSRQPSGSGHRRERSRKRRMAVIAAWSVGCLLLICGAAGGAVLWKLNHNIKSVDIDKALGSDRPAASTKGAENILVLGSDSRSGAANQALGGGSTGDTARSDTAMIVHVNQDHSRATVVSIPRDTLVSRPECTTGSGTTVAAATSVMFNTAYETGGATCAVKTVEAMTGLRMDHYIEVDFSGFAKLIDALGGVDVTTTIDIHDSKSHLDLPKGTHHLDGRTALAFVRTRHGIGDGSDLGRIQLQQQMVKAVATKVASLDLFGDPTRLYSIADAATSAVTTDSNLGSVTSLVSFGESLRKIKTADITTVTLPNETAPADVNRVVPKEPEATDLWTALQNDQAVPDSVLKLQIRNPADS</sequence>
<evidence type="ECO:0000256" key="3">
    <source>
        <dbReference type="SAM" id="Phobius"/>
    </source>
</evidence>
<reference evidence="6" key="1">
    <citation type="journal article" date="2019" name="Int. J. Syst. Evol. Microbiol.">
        <title>The Global Catalogue of Microorganisms (GCM) 10K type strain sequencing project: providing services to taxonomists for standard genome sequencing and annotation.</title>
        <authorList>
            <consortium name="The Broad Institute Genomics Platform"/>
            <consortium name="The Broad Institute Genome Sequencing Center for Infectious Disease"/>
            <person name="Wu L."/>
            <person name="Ma J."/>
        </authorList>
    </citation>
    <scope>NUCLEOTIDE SEQUENCE [LARGE SCALE GENOMIC DNA]</scope>
    <source>
        <strain evidence="6">JCM 4816</strain>
    </source>
</reference>
<comment type="caution">
    <text evidence="5">The sequence shown here is derived from an EMBL/GenBank/DDBJ whole genome shotgun (WGS) entry which is preliminary data.</text>
</comment>
<evidence type="ECO:0000256" key="2">
    <source>
        <dbReference type="SAM" id="MobiDB-lite"/>
    </source>
</evidence>
<keyword evidence="3" id="KW-0472">Membrane</keyword>
<dbReference type="PANTHER" id="PTHR33392:SF6">
    <property type="entry name" value="POLYISOPRENYL-TEICHOIC ACID--PEPTIDOGLYCAN TEICHOIC ACID TRANSFERASE TAGU"/>
    <property type="match status" value="1"/>
</dbReference>
<keyword evidence="6" id="KW-1185">Reference proteome</keyword>
<proteinExistence type="inferred from homology"/>
<keyword evidence="3" id="KW-0812">Transmembrane</keyword>
<dbReference type="Proteomes" id="UP001596174">
    <property type="component" value="Unassembled WGS sequence"/>
</dbReference>
<comment type="similarity">
    <text evidence="1">Belongs to the LytR/CpsA/Psr (LCP) family.</text>
</comment>
<protein>
    <submittedName>
        <fullName evidence="5">LCP family protein</fullName>
    </submittedName>
</protein>
<dbReference type="PANTHER" id="PTHR33392">
    <property type="entry name" value="POLYISOPRENYL-TEICHOIC ACID--PEPTIDOGLYCAN TEICHOIC ACID TRANSFERASE TAGU"/>
    <property type="match status" value="1"/>
</dbReference>
<dbReference type="InterPro" id="IPR050922">
    <property type="entry name" value="LytR/CpsA/Psr_CW_biosynth"/>
</dbReference>
<evidence type="ECO:0000313" key="5">
    <source>
        <dbReference type="EMBL" id="MFC5910271.1"/>
    </source>
</evidence>
<dbReference type="NCBIfam" id="TIGR00350">
    <property type="entry name" value="lytR_cpsA_psr"/>
    <property type="match status" value="1"/>
</dbReference>
<feature type="domain" description="Cell envelope-related transcriptional attenuator" evidence="4">
    <location>
        <begin position="113"/>
        <end position="269"/>
    </location>
</feature>
<dbReference type="RefSeq" id="WP_380587128.1">
    <property type="nucleotide sequence ID" value="NZ_JBHSQJ010000105.1"/>
</dbReference>
<evidence type="ECO:0000256" key="1">
    <source>
        <dbReference type="ARBA" id="ARBA00006068"/>
    </source>
</evidence>
<evidence type="ECO:0000313" key="6">
    <source>
        <dbReference type="Proteomes" id="UP001596174"/>
    </source>
</evidence>
<dbReference type="Gene3D" id="3.40.630.190">
    <property type="entry name" value="LCP protein"/>
    <property type="match status" value="1"/>
</dbReference>
<gene>
    <name evidence="5" type="ORF">ACFP3V_23995</name>
</gene>
<feature type="region of interest" description="Disordered" evidence="2">
    <location>
        <begin position="1"/>
        <end position="30"/>
    </location>
</feature>
<evidence type="ECO:0000259" key="4">
    <source>
        <dbReference type="Pfam" id="PF03816"/>
    </source>
</evidence>
<dbReference type="InterPro" id="IPR004474">
    <property type="entry name" value="LytR_CpsA_psr"/>
</dbReference>
<dbReference type="EMBL" id="JBHSQJ010000105">
    <property type="protein sequence ID" value="MFC5910271.1"/>
    <property type="molecule type" value="Genomic_DNA"/>
</dbReference>
<feature type="compositionally biased region" description="Polar residues" evidence="2">
    <location>
        <begin position="1"/>
        <end position="20"/>
    </location>
</feature>
<name>A0ABW1G8W1_9ACTN</name>
<accession>A0ABW1G8W1</accession>
<keyword evidence="3" id="KW-1133">Transmembrane helix</keyword>
<feature type="transmembrane region" description="Helical" evidence="3">
    <location>
        <begin position="34"/>
        <end position="57"/>
    </location>
</feature>